<organism evidence="1 2">
    <name type="scientific">Portunus trituberculatus</name>
    <name type="common">Swimming crab</name>
    <name type="synonym">Neptunus trituberculatus</name>
    <dbReference type="NCBI Taxonomy" id="210409"/>
    <lineage>
        <taxon>Eukaryota</taxon>
        <taxon>Metazoa</taxon>
        <taxon>Ecdysozoa</taxon>
        <taxon>Arthropoda</taxon>
        <taxon>Crustacea</taxon>
        <taxon>Multicrustacea</taxon>
        <taxon>Malacostraca</taxon>
        <taxon>Eumalacostraca</taxon>
        <taxon>Eucarida</taxon>
        <taxon>Decapoda</taxon>
        <taxon>Pleocyemata</taxon>
        <taxon>Brachyura</taxon>
        <taxon>Eubrachyura</taxon>
        <taxon>Portunoidea</taxon>
        <taxon>Portunidae</taxon>
        <taxon>Portuninae</taxon>
        <taxon>Portunus</taxon>
    </lineage>
</organism>
<accession>A0A5B7CQR6</accession>
<comment type="caution">
    <text evidence="1">The sequence shown here is derived from an EMBL/GenBank/DDBJ whole genome shotgun (WGS) entry which is preliminary data.</text>
</comment>
<dbReference type="AlphaFoldDB" id="A0A5B7CQR6"/>
<dbReference type="EMBL" id="VSRR010000147">
    <property type="protein sequence ID" value="MPC11151.1"/>
    <property type="molecule type" value="Genomic_DNA"/>
</dbReference>
<gene>
    <name evidence="1" type="ORF">E2C01_003809</name>
</gene>
<keyword evidence="2" id="KW-1185">Reference proteome</keyword>
<protein>
    <submittedName>
        <fullName evidence="1">Uncharacterized protein</fullName>
    </submittedName>
</protein>
<sequence length="60" mass="6924">MGSIRWTQCGRSKMGVKSRHNCEQQNTGGSEWQGDIQQDRQACLIWTTLEMNCFLCESVR</sequence>
<name>A0A5B7CQR6_PORTR</name>
<dbReference type="Proteomes" id="UP000324222">
    <property type="component" value="Unassembled WGS sequence"/>
</dbReference>
<reference evidence="1 2" key="1">
    <citation type="submission" date="2019-05" db="EMBL/GenBank/DDBJ databases">
        <title>Another draft genome of Portunus trituberculatus and its Hox gene families provides insights of decapod evolution.</title>
        <authorList>
            <person name="Jeong J.-H."/>
            <person name="Song I."/>
            <person name="Kim S."/>
            <person name="Choi T."/>
            <person name="Kim D."/>
            <person name="Ryu S."/>
            <person name="Kim W."/>
        </authorList>
    </citation>
    <scope>NUCLEOTIDE SEQUENCE [LARGE SCALE GENOMIC DNA]</scope>
    <source>
        <tissue evidence="1">Muscle</tissue>
    </source>
</reference>
<evidence type="ECO:0000313" key="1">
    <source>
        <dbReference type="EMBL" id="MPC11151.1"/>
    </source>
</evidence>
<evidence type="ECO:0000313" key="2">
    <source>
        <dbReference type="Proteomes" id="UP000324222"/>
    </source>
</evidence>
<proteinExistence type="predicted"/>